<dbReference type="InterPro" id="IPR014014">
    <property type="entry name" value="RNA_helicase_DEAD_Q_motif"/>
</dbReference>
<dbReference type="Pfam" id="PF12300">
    <property type="entry name" value="RhlB"/>
    <property type="match status" value="1"/>
</dbReference>
<dbReference type="CDD" id="cd00268">
    <property type="entry name" value="DEADc"/>
    <property type="match status" value="1"/>
</dbReference>
<feature type="region of interest" description="Disordered" evidence="9">
    <location>
        <begin position="422"/>
        <end position="584"/>
    </location>
</feature>
<dbReference type="InterPro" id="IPR044742">
    <property type="entry name" value="DEAD/DEAH_RhlB"/>
</dbReference>
<evidence type="ECO:0000259" key="12">
    <source>
        <dbReference type="PROSITE" id="PS51195"/>
    </source>
</evidence>
<feature type="short sequence motif" description="Q motif" evidence="8">
    <location>
        <begin position="9"/>
        <end position="37"/>
    </location>
</feature>
<dbReference type="EC" id="3.6.4.13" evidence="7"/>
<comment type="subunit">
    <text evidence="7">Component of the RNA degradosome, which is a multiprotein complex involved in RNA processing and mRNA degradation.</text>
</comment>
<evidence type="ECO:0000256" key="9">
    <source>
        <dbReference type="SAM" id="MobiDB-lite"/>
    </source>
</evidence>
<dbReference type="NCBIfam" id="NF003390">
    <property type="entry name" value="PRK04537.1"/>
    <property type="match status" value="1"/>
</dbReference>
<protein>
    <recommendedName>
        <fullName evidence="7">ATP-dependent RNA helicase RhlB</fullName>
        <ecNumber evidence="7">3.6.4.13</ecNumber>
    </recommendedName>
</protein>
<keyword evidence="1 7" id="KW-0963">Cytoplasm</keyword>
<evidence type="ECO:0000313" key="13">
    <source>
        <dbReference type="EMBL" id="TDK30619.1"/>
    </source>
</evidence>
<feature type="domain" description="Helicase ATP-binding" evidence="10">
    <location>
        <begin position="40"/>
        <end position="220"/>
    </location>
</feature>
<evidence type="ECO:0000256" key="3">
    <source>
        <dbReference type="ARBA" id="ARBA00022801"/>
    </source>
</evidence>
<dbReference type="PROSITE" id="PS51192">
    <property type="entry name" value="HELICASE_ATP_BIND_1"/>
    <property type="match status" value="1"/>
</dbReference>
<keyword evidence="3 7" id="KW-0378">Hydrolase</keyword>
<comment type="subcellular location">
    <subcellularLocation>
        <location evidence="7">Cytoplasm</location>
    </subcellularLocation>
</comment>
<dbReference type="HAMAP" id="MF_00661">
    <property type="entry name" value="DEAD_helicase_RhlB"/>
    <property type="match status" value="1"/>
</dbReference>
<dbReference type="InterPro" id="IPR050079">
    <property type="entry name" value="DEAD_box_RNA_helicase"/>
</dbReference>
<dbReference type="GO" id="GO:0016887">
    <property type="term" value="F:ATP hydrolysis activity"/>
    <property type="evidence" value="ECO:0007669"/>
    <property type="project" value="RHEA"/>
</dbReference>
<dbReference type="EMBL" id="SMTG01000004">
    <property type="protein sequence ID" value="TDK30619.1"/>
    <property type="molecule type" value="Genomic_DNA"/>
</dbReference>
<dbReference type="Pfam" id="PF00270">
    <property type="entry name" value="DEAD"/>
    <property type="match status" value="1"/>
</dbReference>
<dbReference type="GO" id="GO:0005829">
    <property type="term" value="C:cytosol"/>
    <property type="evidence" value="ECO:0007669"/>
    <property type="project" value="TreeGrafter"/>
</dbReference>
<gene>
    <name evidence="7 13" type="primary">rhlB</name>
    <name evidence="13" type="ORF">E2F49_09620</name>
</gene>
<dbReference type="Proteomes" id="UP000295543">
    <property type="component" value="Unassembled WGS sequence"/>
</dbReference>
<proteinExistence type="inferred from homology"/>
<dbReference type="InterPro" id="IPR011545">
    <property type="entry name" value="DEAD/DEAH_box_helicase_dom"/>
</dbReference>
<keyword evidence="6 7" id="KW-0694">RNA-binding</keyword>
<feature type="compositionally biased region" description="Low complexity" evidence="9">
    <location>
        <begin position="474"/>
        <end position="492"/>
    </location>
</feature>
<feature type="domain" description="Helicase C-terminal" evidence="11">
    <location>
        <begin position="231"/>
        <end position="391"/>
    </location>
</feature>
<keyword evidence="14" id="KW-1185">Reference proteome</keyword>
<dbReference type="SUPFAM" id="SSF52540">
    <property type="entry name" value="P-loop containing nucleoside triphosphate hydrolases"/>
    <property type="match status" value="1"/>
</dbReference>
<dbReference type="PROSITE" id="PS51195">
    <property type="entry name" value="Q_MOTIF"/>
    <property type="match status" value="1"/>
</dbReference>
<evidence type="ECO:0000259" key="11">
    <source>
        <dbReference type="PROSITE" id="PS51194"/>
    </source>
</evidence>
<dbReference type="GO" id="GO:0005524">
    <property type="term" value="F:ATP binding"/>
    <property type="evidence" value="ECO:0007669"/>
    <property type="project" value="UniProtKB-UniRule"/>
</dbReference>
<dbReference type="InterPro" id="IPR023554">
    <property type="entry name" value="RNA_helicase_ATP-dep_RhlB"/>
</dbReference>
<dbReference type="Pfam" id="PF00271">
    <property type="entry name" value="Helicase_C"/>
    <property type="match status" value="1"/>
</dbReference>
<organism evidence="13 14">
    <name type="scientific">Luteimonas terrae</name>
    <dbReference type="NCBI Taxonomy" id="1530191"/>
    <lineage>
        <taxon>Bacteria</taxon>
        <taxon>Pseudomonadati</taxon>
        <taxon>Pseudomonadota</taxon>
        <taxon>Gammaproteobacteria</taxon>
        <taxon>Lysobacterales</taxon>
        <taxon>Lysobacteraceae</taxon>
        <taxon>Luteimonas</taxon>
    </lineage>
</organism>
<feature type="compositionally biased region" description="Low complexity" evidence="9">
    <location>
        <begin position="554"/>
        <end position="584"/>
    </location>
</feature>
<evidence type="ECO:0000256" key="1">
    <source>
        <dbReference type="ARBA" id="ARBA00022490"/>
    </source>
</evidence>
<dbReference type="OrthoDB" id="9805696at2"/>
<comment type="caution">
    <text evidence="13">The sequence shown here is derived from an EMBL/GenBank/DDBJ whole genome shotgun (WGS) entry which is preliminary data.</text>
</comment>
<keyword evidence="5 7" id="KW-0067">ATP-binding</keyword>
<dbReference type="PROSITE" id="PS51194">
    <property type="entry name" value="HELICASE_CTER"/>
    <property type="match status" value="1"/>
</dbReference>
<dbReference type="InterPro" id="IPR022077">
    <property type="entry name" value="RhlB"/>
</dbReference>
<dbReference type="SMART" id="SM00487">
    <property type="entry name" value="DEXDc"/>
    <property type="match status" value="1"/>
</dbReference>
<dbReference type="SMART" id="SM00490">
    <property type="entry name" value="HELICc"/>
    <property type="match status" value="1"/>
</dbReference>
<dbReference type="AlphaFoldDB" id="A0A4R5U819"/>
<dbReference type="CDD" id="cd18787">
    <property type="entry name" value="SF2_C_DEAD"/>
    <property type="match status" value="1"/>
</dbReference>
<comment type="catalytic activity">
    <reaction evidence="7">
        <text>ATP + H2O = ADP + phosphate + H(+)</text>
        <dbReference type="Rhea" id="RHEA:13065"/>
        <dbReference type="ChEBI" id="CHEBI:15377"/>
        <dbReference type="ChEBI" id="CHEBI:15378"/>
        <dbReference type="ChEBI" id="CHEBI:30616"/>
        <dbReference type="ChEBI" id="CHEBI:43474"/>
        <dbReference type="ChEBI" id="CHEBI:456216"/>
        <dbReference type="EC" id="3.6.4.13"/>
    </reaction>
</comment>
<dbReference type="GO" id="GO:0006401">
    <property type="term" value="P:RNA catabolic process"/>
    <property type="evidence" value="ECO:0007669"/>
    <property type="project" value="UniProtKB-UniRule"/>
</dbReference>
<keyword evidence="4 7" id="KW-0347">Helicase</keyword>
<dbReference type="InterPro" id="IPR001650">
    <property type="entry name" value="Helicase_C-like"/>
</dbReference>
<evidence type="ECO:0000259" key="10">
    <source>
        <dbReference type="PROSITE" id="PS51192"/>
    </source>
</evidence>
<comment type="function">
    <text evidence="7">DEAD-box RNA helicase involved in RNA degradation. Has RNA-dependent ATPase activity and unwinds double-stranded RNA.</text>
</comment>
<dbReference type="GO" id="GO:0003724">
    <property type="term" value="F:RNA helicase activity"/>
    <property type="evidence" value="ECO:0007669"/>
    <property type="project" value="UniProtKB-UniRule"/>
</dbReference>
<dbReference type="PROSITE" id="PS00039">
    <property type="entry name" value="DEAD_ATP_HELICASE"/>
    <property type="match status" value="1"/>
</dbReference>
<dbReference type="InterPro" id="IPR027417">
    <property type="entry name" value="P-loop_NTPase"/>
</dbReference>
<dbReference type="PANTHER" id="PTHR47959:SF10">
    <property type="entry name" value="ATP-DEPENDENT RNA HELICASE RHLB"/>
    <property type="match status" value="1"/>
</dbReference>
<dbReference type="GO" id="GO:0003723">
    <property type="term" value="F:RNA binding"/>
    <property type="evidence" value="ECO:0007669"/>
    <property type="project" value="UniProtKB-UniRule"/>
</dbReference>
<dbReference type="InterPro" id="IPR000629">
    <property type="entry name" value="RNA-helicase_DEAD-box_CS"/>
</dbReference>
<evidence type="ECO:0000256" key="5">
    <source>
        <dbReference type="ARBA" id="ARBA00022840"/>
    </source>
</evidence>
<feature type="compositionally biased region" description="Gly residues" evidence="9">
    <location>
        <begin position="432"/>
        <end position="454"/>
    </location>
</feature>
<dbReference type="PANTHER" id="PTHR47959">
    <property type="entry name" value="ATP-DEPENDENT RNA HELICASE RHLE-RELATED"/>
    <property type="match status" value="1"/>
</dbReference>
<comment type="similarity">
    <text evidence="7">Belongs to the DEAD box helicase family. RhlB subfamily.</text>
</comment>
<evidence type="ECO:0000256" key="8">
    <source>
        <dbReference type="PROSITE-ProRule" id="PRU00552"/>
    </source>
</evidence>
<keyword evidence="2 7" id="KW-0547">Nucleotide-binding</keyword>
<reference evidence="13 14" key="1">
    <citation type="submission" date="2019-03" db="EMBL/GenBank/DDBJ databases">
        <title>Luteimonas zhaokaii sp.nov., isolated from the rectal contents of Plateau pika in Yushu, Qinghai Province, China.</title>
        <authorList>
            <person name="Zhang G."/>
        </authorList>
    </citation>
    <scope>NUCLEOTIDE SEQUENCE [LARGE SCALE GENOMIC DNA]</scope>
    <source>
        <strain evidence="13 14">THG-MD21</strain>
    </source>
</reference>
<dbReference type="InterPro" id="IPR014001">
    <property type="entry name" value="Helicase_ATP-bd"/>
</dbReference>
<evidence type="ECO:0000313" key="14">
    <source>
        <dbReference type="Proteomes" id="UP000295543"/>
    </source>
</evidence>
<evidence type="ECO:0000256" key="2">
    <source>
        <dbReference type="ARBA" id="ARBA00022741"/>
    </source>
</evidence>
<accession>A0A4R5U819</accession>
<evidence type="ECO:0000256" key="4">
    <source>
        <dbReference type="ARBA" id="ARBA00022806"/>
    </source>
</evidence>
<evidence type="ECO:0000256" key="7">
    <source>
        <dbReference type="HAMAP-Rule" id="MF_00661"/>
    </source>
</evidence>
<feature type="domain" description="DEAD-box RNA helicase Q" evidence="12">
    <location>
        <begin position="9"/>
        <end position="37"/>
    </location>
</feature>
<dbReference type="Gene3D" id="3.40.50.300">
    <property type="entry name" value="P-loop containing nucleotide triphosphate hydrolases"/>
    <property type="match status" value="2"/>
</dbReference>
<evidence type="ECO:0000256" key="6">
    <source>
        <dbReference type="ARBA" id="ARBA00022884"/>
    </source>
</evidence>
<feature type="compositionally biased region" description="Basic residues" evidence="9">
    <location>
        <begin position="502"/>
        <end position="511"/>
    </location>
</feature>
<name>A0A4R5U819_9GAMM</name>
<sequence>MSDKPLTDITFSSFDLHPALLAGLEGAGFTRCTPIQAMTLPLALHGRDVAGQAQTGTGKTLAFLVAVINRLLSKPALAERKPEDPRALILAPTRELAIQIHKDAVKFGSQLGLKFALVYGGVDYDKQRQMLQEGADVIIATPGRLIDYVKQHKVVSLHACEMCVLDEADRMFDLGFIKDIRFLLRRMPIRTERQTLLFSATLSHRVLELAYEHMNEPEKLVVEAEFITAAKVRQKLYYPADEEKIPLLIGLLSRSEGARTMVFVNTKAFVERVARALEKAGYRVGVLSGDVPQKKRETLLKKFQAGQLELLVATDVAARGLHIDGVSHVFNYDLPFDAEDYVHRIGRTARLGAEGDAISFACERYAMSLPDIEAYIEQKIPSEPVTQELLTALPRKPREGVEVDAEEGESIGEIFKEVREARAAEDAKRGGGRGGPGGGRGAPGGRGPRSGGGEGRGERGPRKPRTPRPEVAAEDAAAAPAKPVVDAAGAVAQAMPDESRPPRKRRRRRGGKKVEGAEGTAPQGNEAKSAESRPRGNGGNGGKGPREVRPTQRPAPAAAAEKAPSLLSRIGRGLRRLVSGGDSR</sequence>